<dbReference type="Proteomes" id="UP001161247">
    <property type="component" value="Chromosome 7"/>
</dbReference>
<feature type="domain" description="Pentatricopeptide repeat-containing protein-mitochondrial" evidence="4">
    <location>
        <begin position="270"/>
        <end position="374"/>
    </location>
</feature>
<evidence type="ECO:0000259" key="4">
    <source>
        <dbReference type="Pfam" id="PF23276"/>
    </source>
</evidence>
<evidence type="ECO:0000256" key="3">
    <source>
        <dbReference type="PROSITE-ProRule" id="PRU00708"/>
    </source>
</evidence>
<organism evidence="5 6">
    <name type="scientific">Oldenlandia corymbosa var. corymbosa</name>
    <dbReference type="NCBI Taxonomy" id="529605"/>
    <lineage>
        <taxon>Eukaryota</taxon>
        <taxon>Viridiplantae</taxon>
        <taxon>Streptophyta</taxon>
        <taxon>Embryophyta</taxon>
        <taxon>Tracheophyta</taxon>
        <taxon>Spermatophyta</taxon>
        <taxon>Magnoliopsida</taxon>
        <taxon>eudicotyledons</taxon>
        <taxon>Gunneridae</taxon>
        <taxon>Pentapetalae</taxon>
        <taxon>asterids</taxon>
        <taxon>lamiids</taxon>
        <taxon>Gentianales</taxon>
        <taxon>Rubiaceae</taxon>
        <taxon>Rubioideae</taxon>
        <taxon>Spermacoceae</taxon>
        <taxon>Hedyotis-Oldenlandia complex</taxon>
        <taxon>Oldenlandia</taxon>
    </lineage>
</organism>
<feature type="repeat" description="PPR" evidence="3">
    <location>
        <begin position="246"/>
        <end position="280"/>
    </location>
</feature>
<name>A0AAV1E0T8_OLDCO</name>
<dbReference type="Pfam" id="PF23276">
    <property type="entry name" value="TPR_24"/>
    <property type="match status" value="1"/>
</dbReference>
<dbReference type="PANTHER" id="PTHR47941">
    <property type="entry name" value="PENTATRICOPEPTIDE REPEAT-CONTAINING PROTEIN 3, MITOCHONDRIAL"/>
    <property type="match status" value="1"/>
</dbReference>
<dbReference type="Pfam" id="PF01535">
    <property type="entry name" value="PPR"/>
    <property type="match status" value="2"/>
</dbReference>
<dbReference type="AlphaFoldDB" id="A0AAV1E0T8"/>
<dbReference type="InterPro" id="IPR011990">
    <property type="entry name" value="TPR-like_helical_dom_sf"/>
</dbReference>
<feature type="repeat" description="PPR" evidence="3">
    <location>
        <begin position="316"/>
        <end position="350"/>
    </location>
</feature>
<dbReference type="PROSITE" id="PS51375">
    <property type="entry name" value="PPR"/>
    <property type="match status" value="8"/>
</dbReference>
<proteinExistence type="inferred from homology"/>
<protein>
    <submittedName>
        <fullName evidence="5">OLC1v1014492C1</fullName>
    </submittedName>
</protein>
<dbReference type="Pfam" id="PF13041">
    <property type="entry name" value="PPR_2"/>
    <property type="match status" value="1"/>
</dbReference>
<gene>
    <name evidence="5" type="ORF">OLC1_LOCUS20743</name>
</gene>
<comment type="similarity">
    <text evidence="1">Belongs to the PPR family. P subfamily.</text>
</comment>
<feature type="repeat" description="PPR" evidence="3">
    <location>
        <begin position="421"/>
        <end position="456"/>
    </location>
</feature>
<sequence>MALTFLSLRARTSHTVLKLSLFGSRFRPFSSVSQSDPPLPELVGEIARILSDYRSPHHDIQSALHPFSSKISSDLVEQVLKRCKFLGFSAHRFFLWARDLPGFQHSKDSHHILVDILGSSKQFPLIWDFLVELRDTGNFVITPQIFWIVFRAYSKANLPADAIRAFNKMTDFGVVPSIHDVDQLLFVLCKRKHAKHSQEFFDKVKKDFDVTAKTYSILIRGWGDIGEVGQARKLFDELLERGCPVDLPAYNSIMESLCKGGNVDEANKLFSGLSSMGFQPDAFSYCIFIHAFCEKDDLHSALRVLDRMKRYNLVPNVYTYNVILKKLCKNDKVDEAYKILVEMVKSGVMPDVWSYNAILYYHCDNSEVNRALKLISSMDHYGCQLDRHSYNMVLKMLVRVGRFDRAEEFWKSMDQRGFHPPVSTYAVMIHGLCKKKDKLEEACKYFELMIDEGLPPYPVTCELLRNKLIGFGFSELTEILADKMDRSTSCSIQELSSIMRGNKVQSKVKCKDEYSDDSDDWRRVDIPN</sequence>
<keyword evidence="2" id="KW-0677">Repeat</keyword>
<feature type="repeat" description="PPR" evidence="3">
    <location>
        <begin position="211"/>
        <end position="245"/>
    </location>
</feature>
<feature type="repeat" description="PPR" evidence="3">
    <location>
        <begin position="351"/>
        <end position="385"/>
    </location>
</feature>
<dbReference type="InterPro" id="IPR002885">
    <property type="entry name" value="PPR_rpt"/>
</dbReference>
<keyword evidence="6" id="KW-1185">Reference proteome</keyword>
<dbReference type="InterPro" id="IPR057027">
    <property type="entry name" value="TPR_mt"/>
</dbReference>
<evidence type="ECO:0000256" key="2">
    <source>
        <dbReference type="ARBA" id="ARBA00022737"/>
    </source>
</evidence>
<feature type="repeat" description="PPR" evidence="3">
    <location>
        <begin position="142"/>
        <end position="176"/>
    </location>
</feature>
<dbReference type="NCBIfam" id="TIGR00756">
    <property type="entry name" value="PPR"/>
    <property type="match status" value="8"/>
</dbReference>
<dbReference type="EMBL" id="OX459124">
    <property type="protein sequence ID" value="CAI9113811.1"/>
    <property type="molecule type" value="Genomic_DNA"/>
</dbReference>
<evidence type="ECO:0000256" key="1">
    <source>
        <dbReference type="ARBA" id="ARBA00007626"/>
    </source>
</evidence>
<feature type="repeat" description="PPR" evidence="3">
    <location>
        <begin position="386"/>
        <end position="420"/>
    </location>
</feature>
<dbReference type="Gene3D" id="1.25.40.10">
    <property type="entry name" value="Tetratricopeptide repeat domain"/>
    <property type="match status" value="4"/>
</dbReference>
<evidence type="ECO:0000313" key="5">
    <source>
        <dbReference type="EMBL" id="CAI9113811.1"/>
    </source>
</evidence>
<accession>A0AAV1E0T8</accession>
<reference evidence="5" key="1">
    <citation type="submission" date="2023-03" db="EMBL/GenBank/DDBJ databases">
        <authorList>
            <person name="Julca I."/>
        </authorList>
    </citation>
    <scope>NUCLEOTIDE SEQUENCE</scope>
</reference>
<evidence type="ECO:0000313" key="6">
    <source>
        <dbReference type="Proteomes" id="UP001161247"/>
    </source>
</evidence>
<feature type="repeat" description="PPR" evidence="3">
    <location>
        <begin position="281"/>
        <end position="315"/>
    </location>
</feature>